<gene>
    <name evidence="1" type="ORF">SDC9_158812</name>
</gene>
<protein>
    <submittedName>
        <fullName evidence="1">Uncharacterized protein</fullName>
    </submittedName>
</protein>
<name>A0A645FDT4_9ZZZZ</name>
<evidence type="ECO:0000313" key="1">
    <source>
        <dbReference type="EMBL" id="MPN11509.1"/>
    </source>
</evidence>
<sequence length="204" mass="23639">MFRVAAAFSHITLFQAERGDSPAHAFEREVTVAFHLERLRFILPADCDRGMHPRRMSLEADETPVGRFRRCGQAGVDAGGFAVLRRKTEFFNGSERRLPLPERLHPDRRPFARFQPVEAENPFQFRQRRLFPFRKASEILEGELSDLLRNLHESVLSHCDCPFPVPSMAFMIRKNSFRLSCGRSCEVIAWDNRPPERRESVLSL</sequence>
<organism evidence="1">
    <name type="scientific">bioreactor metagenome</name>
    <dbReference type="NCBI Taxonomy" id="1076179"/>
    <lineage>
        <taxon>unclassified sequences</taxon>
        <taxon>metagenomes</taxon>
        <taxon>ecological metagenomes</taxon>
    </lineage>
</organism>
<accession>A0A645FDT4</accession>
<comment type="caution">
    <text evidence="1">The sequence shown here is derived from an EMBL/GenBank/DDBJ whole genome shotgun (WGS) entry which is preliminary data.</text>
</comment>
<dbReference type="AlphaFoldDB" id="A0A645FDT4"/>
<proteinExistence type="predicted"/>
<dbReference type="EMBL" id="VSSQ01057727">
    <property type="protein sequence ID" value="MPN11509.1"/>
    <property type="molecule type" value="Genomic_DNA"/>
</dbReference>
<reference evidence="1" key="1">
    <citation type="submission" date="2019-08" db="EMBL/GenBank/DDBJ databases">
        <authorList>
            <person name="Kucharzyk K."/>
            <person name="Murdoch R.W."/>
            <person name="Higgins S."/>
            <person name="Loffler F."/>
        </authorList>
    </citation>
    <scope>NUCLEOTIDE SEQUENCE</scope>
</reference>